<keyword evidence="3" id="KW-1185">Reference proteome</keyword>
<feature type="transmembrane region" description="Helical" evidence="1">
    <location>
        <begin position="86"/>
        <end position="105"/>
    </location>
</feature>
<accession>A0ABV6SDX6</accession>
<sequence length="144" mass="15251">MTRTAAARAPVHLWLVGVLAIAWNGFGCLDYAMTVTRDPAWMAPVPPAVVDWLDAAPVWALAGWAFGVGGGLLGALLLVMRSRWAVHAFALSLLGLAANQAYLLLSPIPAAATLGDLALRLAIWTAALVQFFYTARLRGRGALT</sequence>
<dbReference type="EMBL" id="JBHLTM010000086">
    <property type="protein sequence ID" value="MFC0687467.1"/>
    <property type="molecule type" value="Genomic_DNA"/>
</dbReference>
<organism evidence="2 3">
    <name type="scientific">Novosphingobium clariflavum</name>
    <dbReference type="NCBI Taxonomy" id="2029884"/>
    <lineage>
        <taxon>Bacteria</taxon>
        <taxon>Pseudomonadati</taxon>
        <taxon>Pseudomonadota</taxon>
        <taxon>Alphaproteobacteria</taxon>
        <taxon>Sphingomonadales</taxon>
        <taxon>Sphingomonadaceae</taxon>
        <taxon>Novosphingobium</taxon>
    </lineage>
</organism>
<evidence type="ECO:0008006" key="4">
    <source>
        <dbReference type="Google" id="ProtNLM"/>
    </source>
</evidence>
<feature type="transmembrane region" description="Helical" evidence="1">
    <location>
        <begin position="56"/>
        <end position="79"/>
    </location>
</feature>
<comment type="caution">
    <text evidence="2">The sequence shown here is derived from an EMBL/GenBank/DDBJ whole genome shotgun (WGS) entry which is preliminary data.</text>
</comment>
<dbReference type="RefSeq" id="WP_267224240.1">
    <property type="nucleotide sequence ID" value="NZ_JAPCWC010000033.1"/>
</dbReference>
<gene>
    <name evidence="2" type="ORF">ACFFF8_23025</name>
</gene>
<name>A0ABV6SDX6_9SPHN</name>
<keyword evidence="1" id="KW-0812">Transmembrane</keyword>
<feature type="transmembrane region" description="Helical" evidence="1">
    <location>
        <begin position="117"/>
        <end position="135"/>
    </location>
</feature>
<proteinExistence type="predicted"/>
<keyword evidence="1" id="KW-0472">Membrane</keyword>
<protein>
    <recommendedName>
        <fullName evidence="4">Sugar transporter</fullName>
    </recommendedName>
</protein>
<reference evidence="2 3" key="1">
    <citation type="submission" date="2024-09" db="EMBL/GenBank/DDBJ databases">
        <authorList>
            <person name="Sun Q."/>
            <person name="Mori K."/>
        </authorList>
    </citation>
    <scope>NUCLEOTIDE SEQUENCE [LARGE SCALE GENOMIC DNA]</scope>
    <source>
        <strain evidence="2 3">CICC 11035S</strain>
    </source>
</reference>
<feature type="transmembrane region" description="Helical" evidence="1">
    <location>
        <begin position="12"/>
        <end position="36"/>
    </location>
</feature>
<evidence type="ECO:0000256" key="1">
    <source>
        <dbReference type="SAM" id="Phobius"/>
    </source>
</evidence>
<evidence type="ECO:0000313" key="3">
    <source>
        <dbReference type="Proteomes" id="UP001589858"/>
    </source>
</evidence>
<keyword evidence="1" id="KW-1133">Transmembrane helix</keyword>
<dbReference type="Proteomes" id="UP001589858">
    <property type="component" value="Unassembled WGS sequence"/>
</dbReference>
<evidence type="ECO:0000313" key="2">
    <source>
        <dbReference type="EMBL" id="MFC0687467.1"/>
    </source>
</evidence>